<sequence length="610" mass="67017">MLCSLHLLLFFVLPTSRLLFVASSFSCPPQKLLCGKTSIDIQYPFYTNSTANRCLGVHFIQCINLVPAVQFNGGSYLFPVRSISYPDKMIDVLDLRLSSFFRGSDCNFLYDFDNPLPGFNFTSVSLSQFSGESFFNCRESYEFSRDVFLSSYNLSLCRNYSLYYSGDSSASSSCSATRDLWFHWKLRFGEGRNSGETALLGAGFWPRWVELTCFSCRIAGSSCSNSCPAGKKKKRTGIEILIGATVAAGASVLLLACLIHHRCRRREQPQTNSASSDLLPDDSSKACLRGTGKEYDISCFLAQTHIFSYDELKEATNCFDAAMEIGGGGYGAVYSGKLRDGRAVAVKRLYETNFKRAEQFANEIAILSGLRHRNLVSLYGCAAAAHGCRELLLVYELLPNGTLADHLHGPLAGAGCIPWPLRLTIAVETASAIAYLHSVDPPIIHRDVKTGNILLDGDFHVKIADFGLSRLFPPGGATHISTAPQGTPGYLDPEYQNCYQLTDRSDVYSFGVVLAELLTSKPAVDMGRGREEINLSAMFVSRICKGGLDELIDGRLGFDSDEQTRRAVGIVAELTFRCLQADREMRPAIKEVLEVLRRVQSDCPSGEGGG</sequence>
<feature type="binding site" evidence="12">
    <location>
        <position position="347"/>
    </location>
    <ligand>
        <name>ATP</name>
        <dbReference type="ChEBI" id="CHEBI:30616"/>
    </ligand>
</feature>
<evidence type="ECO:0000256" key="4">
    <source>
        <dbReference type="ARBA" id="ARBA00022692"/>
    </source>
</evidence>
<evidence type="ECO:0000256" key="8">
    <source>
        <dbReference type="ARBA" id="ARBA00022840"/>
    </source>
</evidence>
<dbReference type="STRING" id="1088818.A0A2I0BA79"/>
<feature type="domain" description="Protein kinase" evidence="14">
    <location>
        <begin position="319"/>
        <end position="599"/>
    </location>
</feature>
<evidence type="ECO:0000313" key="16">
    <source>
        <dbReference type="Proteomes" id="UP000236161"/>
    </source>
</evidence>
<dbReference type="PROSITE" id="PS00107">
    <property type="entry name" value="PROTEIN_KINASE_ATP"/>
    <property type="match status" value="1"/>
</dbReference>
<keyword evidence="7 15" id="KW-0418">Kinase</keyword>
<dbReference type="InterPro" id="IPR011009">
    <property type="entry name" value="Kinase-like_dom_sf"/>
</dbReference>
<dbReference type="InterPro" id="IPR000719">
    <property type="entry name" value="Prot_kinase_dom"/>
</dbReference>
<protein>
    <submittedName>
        <fullName evidence="15">Putative serine/threonine-protein kinase</fullName>
    </submittedName>
</protein>
<dbReference type="GO" id="GO:0004674">
    <property type="term" value="F:protein serine/threonine kinase activity"/>
    <property type="evidence" value="ECO:0007669"/>
    <property type="project" value="UniProtKB-KW"/>
</dbReference>
<dbReference type="Gene3D" id="1.10.510.10">
    <property type="entry name" value="Transferase(Phosphotransferase) domain 1"/>
    <property type="match status" value="1"/>
</dbReference>
<dbReference type="PANTHER" id="PTHR46008">
    <property type="entry name" value="LEAF RUST 10 DISEASE-RESISTANCE LOCUS RECEPTOR-LIKE PROTEIN KINASE-LIKE 1.4"/>
    <property type="match status" value="1"/>
</dbReference>
<organism evidence="15 16">
    <name type="scientific">Apostasia shenzhenica</name>
    <dbReference type="NCBI Taxonomy" id="1088818"/>
    <lineage>
        <taxon>Eukaryota</taxon>
        <taxon>Viridiplantae</taxon>
        <taxon>Streptophyta</taxon>
        <taxon>Embryophyta</taxon>
        <taxon>Tracheophyta</taxon>
        <taxon>Spermatophyta</taxon>
        <taxon>Magnoliopsida</taxon>
        <taxon>Liliopsida</taxon>
        <taxon>Asparagales</taxon>
        <taxon>Orchidaceae</taxon>
        <taxon>Apostasioideae</taxon>
        <taxon>Apostasia</taxon>
    </lineage>
</organism>
<proteinExistence type="predicted"/>
<keyword evidence="3" id="KW-0808">Transferase</keyword>
<dbReference type="Gene3D" id="3.30.200.20">
    <property type="entry name" value="Phosphorylase Kinase, domain 1"/>
    <property type="match status" value="1"/>
</dbReference>
<feature type="signal peptide" evidence="13">
    <location>
        <begin position="1"/>
        <end position="17"/>
    </location>
</feature>
<keyword evidence="9" id="KW-1133">Transmembrane helix</keyword>
<dbReference type="OrthoDB" id="4062651at2759"/>
<keyword evidence="5 13" id="KW-0732">Signal</keyword>
<dbReference type="AlphaFoldDB" id="A0A2I0BA79"/>
<evidence type="ECO:0000256" key="12">
    <source>
        <dbReference type="PROSITE-ProRule" id="PRU10141"/>
    </source>
</evidence>
<evidence type="ECO:0000256" key="3">
    <source>
        <dbReference type="ARBA" id="ARBA00022679"/>
    </source>
</evidence>
<evidence type="ECO:0000259" key="14">
    <source>
        <dbReference type="PROSITE" id="PS50011"/>
    </source>
</evidence>
<evidence type="ECO:0000313" key="15">
    <source>
        <dbReference type="EMBL" id="PKA64661.1"/>
    </source>
</evidence>
<evidence type="ECO:0000256" key="6">
    <source>
        <dbReference type="ARBA" id="ARBA00022741"/>
    </source>
</evidence>
<feature type="chain" id="PRO_5014183369" evidence="13">
    <location>
        <begin position="18"/>
        <end position="610"/>
    </location>
</feature>
<evidence type="ECO:0000256" key="9">
    <source>
        <dbReference type="ARBA" id="ARBA00022989"/>
    </source>
</evidence>
<dbReference type="PROSITE" id="PS50011">
    <property type="entry name" value="PROTEIN_KINASE_DOM"/>
    <property type="match status" value="1"/>
</dbReference>
<keyword evidence="6 12" id="KW-0547">Nucleotide-binding</keyword>
<dbReference type="Pfam" id="PF00069">
    <property type="entry name" value="Pkinase"/>
    <property type="match status" value="1"/>
</dbReference>
<evidence type="ECO:0000256" key="5">
    <source>
        <dbReference type="ARBA" id="ARBA00022729"/>
    </source>
</evidence>
<evidence type="ECO:0000256" key="13">
    <source>
        <dbReference type="SAM" id="SignalP"/>
    </source>
</evidence>
<keyword evidence="11" id="KW-0325">Glycoprotein</keyword>
<dbReference type="PROSITE" id="PS00108">
    <property type="entry name" value="PROTEIN_KINASE_ST"/>
    <property type="match status" value="1"/>
</dbReference>
<evidence type="ECO:0000256" key="2">
    <source>
        <dbReference type="ARBA" id="ARBA00022527"/>
    </source>
</evidence>
<dbReference type="InterPro" id="IPR017441">
    <property type="entry name" value="Protein_kinase_ATP_BS"/>
</dbReference>
<gene>
    <name evidence="15" type="ORF">AXF42_Ash007408</name>
</gene>
<keyword evidence="16" id="KW-1185">Reference proteome</keyword>
<keyword evidence="10" id="KW-0472">Membrane</keyword>
<evidence type="ECO:0000256" key="7">
    <source>
        <dbReference type="ARBA" id="ARBA00022777"/>
    </source>
</evidence>
<evidence type="ECO:0000256" key="10">
    <source>
        <dbReference type="ARBA" id="ARBA00023136"/>
    </source>
</evidence>
<comment type="subcellular location">
    <subcellularLocation>
        <location evidence="1">Membrane</location>
        <topology evidence="1">Single-pass membrane protein</topology>
    </subcellularLocation>
</comment>
<dbReference type="FunFam" id="1.10.510.10:FF:000161">
    <property type="entry name" value="Wall-associated receptor kinase-like 20"/>
    <property type="match status" value="1"/>
</dbReference>
<accession>A0A2I0BA79</accession>
<keyword evidence="2" id="KW-0723">Serine/threonine-protein kinase</keyword>
<evidence type="ECO:0000256" key="1">
    <source>
        <dbReference type="ARBA" id="ARBA00004167"/>
    </source>
</evidence>
<dbReference type="InterPro" id="IPR008271">
    <property type="entry name" value="Ser/Thr_kinase_AS"/>
</dbReference>
<keyword evidence="8 12" id="KW-0067">ATP-binding</keyword>
<reference evidence="15 16" key="1">
    <citation type="journal article" date="2017" name="Nature">
        <title>The Apostasia genome and the evolution of orchids.</title>
        <authorList>
            <person name="Zhang G.Q."/>
            <person name="Liu K.W."/>
            <person name="Li Z."/>
            <person name="Lohaus R."/>
            <person name="Hsiao Y.Y."/>
            <person name="Niu S.C."/>
            <person name="Wang J.Y."/>
            <person name="Lin Y.C."/>
            <person name="Xu Q."/>
            <person name="Chen L.J."/>
            <person name="Yoshida K."/>
            <person name="Fujiwara S."/>
            <person name="Wang Z.W."/>
            <person name="Zhang Y.Q."/>
            <person name="Mitsuda N."/>
            <person name="Wang M."/>
            <person name="Liu G.H."/>
            <person name="Pecoraro L."/>
            <person name="Huang H.X."/>
            <person name="Xiao X.J."/>
            <person name="Lin M."/>
            <person name="Wu X.Y."/>
            <person name="Wu W.L."/>
            <person name="Chen Y.Y."/>
            <person name="Chang S.B."/>
            <person name="Sakamoto S."/>
            <person name="Ohme-Takagi M."/>
            <person name="Yagi M."/>
            <person name="Zeng S.J."/>
            <person name="Shen C.Y."/>
            <person name="Yeh C.M."/>
            <person name="Luo Y.B."/>
            <person name="Tsai W.C."/>
            <person name="Van de Peer Y."/>
            <person name="Liu Z.J."/>
        </authorList>
    </citation>
    <scope>NUCLEOTIDE SEQUENCE [LARGE SCALE GENOMIC DNA]</scope>
    <source>
        <strain evidence="16">cv. Shenzhen</strain>
        <tissue evidence="15">Stem</tissue>
    </source>
</reference>
<dbReference type="GO" id="GO:0005886">
    <property type="term" value="C:plasma membrane"/>
    <property type="evidence" value="ECO:0007669"/>
    <property type="project" value="UniProtKB-ARBA"/>
</dbReference>
<dbReference type="CDD" id="cd14066">
    <property type="entry name" value="STKc_IRAK"/>
    <property type="match status" value="1"/>
</dbReference>
<dbReference type="PANTHER" id="PTHR46008:SF2">
    <property type="entry name" value="LEAF RUST 10 DISEASE-RESISTANCE LOCUS RECEPTOR-LIKE PROTEIN KINASE-LIKE 1.4"/>
    <property type="match status" value="1"/>
</dbReference>
<evidence type="ECO:0000256" key="11">
    <source>
        <dbReference type="ARBA" id="ARBA00023180"/>
    </source>
</evidence>
<dbReference type="SUPFAM" id="SSF56112">
    <property type="entry name" value="Protein kinase-like (PK-like)"/>
    <property type="match status" value="1"/>
</dbReference>
<dbReference type="Proteomes" id="UP000236161">
    <property type="component" value="Unassembled WGS sequence"/>
</dbReference>
<keyword evidence="4" id="KW-0812">Transmembrane</keyword>
<dbReference type="EMBL" id="KZ451903">
    <property type="protein sequence ID" value="PKA64661.1"/>
    <property type="molecule type" value="Genomic_DNA"/>
</dbReference>
<name>A0A2I0BA79_9ASPA</name>
<dbReference type="GO" id="GO:0005524">
    <property type="term" value="F:ATP binding"/>
    <property type="evidence" value="ECO:0007669"/>
    <property type="project" value="UniProtKB-UniRule"/>
</dbReference>
<dbReference type="SMART" id="SM00220">
    <property type="entry name" value="S_TKc"/>
    <property type="match status" value="1"/>
</dbReference>